<reference evidence="6" key="1">
    <citation type="submission" date="2023-07" db="EMBL/GenBank/DDBJ databases">
        <authorList>
            <person name="Ivanov I."/>
            <person name="Teneva D."/>
            <person name="Stoikov I."/>
        </authorList>
    </citation>
    <scope>NUCLEOTIDE SEQUENCE</scope>
    <source>
        <strain evidence="6">4475</strain>
    </source>
</reference>
<keyword evidence="2 4" id="KW-0547">Nucleotide-binding</keyword>
<keyword evidence="1" id="KW-0436">Ligase</keyword>
<evidence type="ECO:0000313" key="7">
    <source>
        <dbReference type="Proteomes" id="UP001189619"/>
    </source>
</evidence>
<dbReference type="PANTHER" id="PTHR43585">
    <property type="entry name" value="FUMIPYRROLE BIOSYNTHESIS PROTEIN C"/>
    <property type="match status" value="1"/>
</dbReference>
<dbReference type="PROSITE" id="PS50975">
    <property type="entry name" value="ATP_GRASP"/>
    <property type="match status" value="1"/>
</dbReference>
<dbReference type="InterPro" id="IPR011761">
    <property type="entry name" value="ATP-grasp"/>
</dbReference>
<evidence type="ECO:0000256" key="1">
    <source>
        <dbReference type="ARBA" id="ARBA00022598"/>
    </source>
</evidence>
<accession>A0AA48M812</accession>
<proteinExistence type="predicted"/>
<gene>
    <name evidence="6" type="ORF">BSPP4475_02755</name>
</gene>
<dbReference type="Gene3D" id="3.30.470.20">
    <property type="entry name" value="ATP-grasp fold, B domain"/>
    <property type="match status" value="1"/>
</dbReference>
<dbReference type="PANTHER" id="PTHR43585:SF2">
    <property type="entry name" value="ATP-GRASP ENZYME FSQD"/>
    <property type="match status" value="1"/>
</dbReference>
<keyword evidence="3 4" id="KW-0067">ATP-binding</keyword>
<dbReference type="Pfam" id="PF13535">
    <property type="entry name" value="ATP-grasp_4"/>
    <property type="match status" value="1"/>
</dbReference>
<dbReference type="GO" id="GO:0016874">
    <property type="term" value="F:ligase activity"/>
    <property type="evidence" value="ECO:0007669"/>
    <property type="project" value="UniProtKB-KW"/>
</dbReference>
<dbReference type="EMBL" id="OY569118">
    <property type="protein sequence ID" value="CAJ1001238.1"/>
    <property type="molecule type" value="Genomic_DNA"/>
</dbReference>
<evidence type="ECO:0000256" key="2">
    <source>
        <dbReference type="ARBA" id="ARBA00022741"/>
    </source>
</evidence>
<dbReference type="GO" id="GO:0005524">
    <property type="term" value="F:ATP binding"/>
    <property type="evidence" value="ECO:0007669"/>
    <property type="project" value="UniProtKB-UniRule"/>
</dbReference>
<sequence>MMMVLDKPYVSLLLSQTLANVGVPAVKCGDIRIPLDKTLEIWQLDEVADRVRDPDLALLCNSEYAVASVYPLLKGTPLMEQAELFKNKIKFRETLRKLYPDFFFRECSYEEIFRLPVETLPFPLVVKPTKGFRSVGVYLVEKLDEWPAMCKQLQADMRAAKEIYPESVVSASSFILEEWIQGEEYAVDAFYDANGEPVVLNVFKRMFAHEADTSDRIYFTGKSVLLEALAKIETFMKQLGHEMQLRRFPMHFEVRISKSGQLIPIEVNPLRFAGLCTTDLGAHAYGVNVYEYFFQQKKPKWDEIIASLDDSIFSFLCAELPLSIDGKSIESVHDRKFEKNFSDILEYRLIPYEEYPTFSVVFYRSPSLKENEYLLHLDLEQYLVMK</sequence>
<dbReference type="KEGG" id="bayd:BSPP4475_02755"/>
<dbReference type="GO" id="GO:0046872">
    <property type="term" value="F:metal ion binding"/>
    <property type="evidence" value="ECO:0007669"/>
    <property type="project" value="InterPro"/>
</dbReference>
<dbReference type="InterPro" id="IPR052032">
    <property type="entry name" value="ATP-dep_AA_Ligase"/>
</dbReference>
<feature type="domain" description="ATP-grasp" evidence="5">
    <location>
        <begin position="89"/>
        <end position="298"/>
    </location>
</feature>
<evidence type="ECO:0000313" key="6">
    <source>
        <dbReference type="EMBL" id="CAJ1001238.1"/>
    </source>
</evidence>
<protein>
    <submittedName>
        <fullName evidence="6">ATP-grasp domain-containing protein</fullName>
    </submittedName>
</protein>
<dbReference type="AlphaFoldDB" id="A0AA48M812"/>
<organism evidence="6 7">
    <name type="scientific">Brevibacillus aydinogluensis</name>
    <dbReference type="NCBI Taxonomy" id="927786"/>
    <lineage>
        <taxon>Bacteria</taxon>
        <taxon>Bacillati</taxon>
        <taxon>Bacillota</taxon>
        <taxon>Bacilli</taxon>
        <taxon>Bacillales</taxon>
        <taxon>Paenibacillaceae</taxon>
        <taxon>Brevibacillus</taxon>
    </lineage>
</organism>
<dbReference type="Proteomes" id="UP001189619">
    <property type="component" value="Chromosome"/>
</dbReference>
<evidence type="ECO:0000256" key="4">
    <source>
        <dbReference type="PROSITE-ProRule" id="PRU00409"/>
    </source>
</evidence>
<dbReference type="SUPFAM" id="SSF56059">
    <property type="entry name" value="Glutathione synthetase ATP-binding domain-like"/>
    <property type="match status" value="1"/>
</dbReference>
<dbReference type="RefSeq" id="WP_304415066.1">
    <property type="nucleotide sequence ID" value="NZ_OY569118.1"/>
</dbReference>
<evidence type="ECO:0000256" key="3">
    <source>
        <dbReference type="ARBA" id="ARBA00022840"/>
    </source>
</evidence>
<keyword evidence="7" id="KW-1185">Reference proteome</keyword>
<name>A0AA48M812_9BACL</name>
<evidence type="ECO:0000259" key="5">
    <source>
        <dbReference type="PROSITE" id="PS50975"/>
    </source>
</evidence>